<name>A0A161YUA8_9BACI</name>
<dbReference type="EMBL" id="LWBR01000009">
    <property type="protein sequence ID" value="KZN97425.1"/>
    <property type="molecule type" value="Genomic_DNA"/>
</dbReference>
<sequence length="222" mass="26159">MAKQSQTFSIMNLLKVLLAVIVILFLFYLLAFNDVVVRFISLLLNGCLVVLAFLVYRKIDYMIKMKEERKEPIQTEKLPDETEMARKEQQLNKLELDKTQLLEELLTKAGIEEEEKQKYRAKIREKEDEASKLQQELAFMKGRIANLILKRDPEIERIVLLLDADFILNHSLVEINQRFQEISGSFSEQSIEHLKKANYIDQHLQFTRIGYRELLKTAKRIN</sequence>
<dbReference type="RefSeq" id="WP_063386850.1">
    <property type="nucleotide sequence ID" value="NZ_LWBR01000009.1"/>
</dbReference>
<reference evidence="1 2" key="1">
    <citation type="submission" date="2016-04" db="EMBL/GenBank/DDBJ databases">
        <title>Draft genome sequence of Aeribacillus pallidus 8m3 from petroleum reservoir.</title>
        <authorList>
            <person name="Poltaraus A.B."/>
            <person name="Nazina T.N."/>
            <person name="Tourova T.P."/>
            <person name="Malakho S.M."/>
            <person name="Korshunova A.V."/>
            <person name="Sokolova D.S."/>
        </authorList>
    </citation>
    <scope>NUCLEOTIDE SEQUENCE [LARGE SCALE GENOMIC DNA]</scope>
    <source>
        <strain evidence="1 2">8m3</strain>
    </source>
</reference>
<dbReference type="OrthoDB" id="2966977at2"/>
<evidence type="ECO:0000313" key="2">
    <source>
        <dbReference type="Proteomes" id="UP000076476"/>
    </source>
</evidence>
<dbReference type="STRING" id="33936.AZI98_03160"/>
<protein>
    <submittedName>
        <fullName evidence="1">Uncharacterized protein</fullName>
    </submittedName>
</protein>
<accession>A0A161YUA8</accession>
<gene>
    <name evidence="1" type="ORF">AZI98_03160</name>
</gene>
<dbReference type="Proteomes" id="UP000076476">
    <property type="component" value="Unassembled WGS sequence"/>
</dbReference>
<organism evidence="1 2">
    <name type="scientific">Aeribacillus pallidus</name>
    <dbReference type="NCBI Taxonomy" id="33936"/>
    <lineage>
        <taxon>Bacteria</taxon>
        <taxon>Bacillati</taxon>
        <taxon>Bacillota</taxon>
        <taxon>Bacilli</taxon>
        <taxon>Bacillales</taxon>
        <taxon>Bacillaceae</taxon>
        <taxon>Aeribacillus</taxon>
    </lineage>
</organism>
<keyword evidence="2" id="KW-1185">Reference proteome</keyword>
<evidence type="ECO:0000313" key="1">
    <source>
        <dbReference type="EMBL" id="KZN97425.1"/>
    </source>
</evidence>
<proteinExistence type="predicted"/>
<comment type="caution">
    <text evidence="1">The sequence shown here is derived from an EMBL/GenBank/DDBJ whole genome shotgun (WGS) entry which is preliminary data.</text>
</comment>
<dbReference type="AlphaFoldDB" id="A0A161YUA8"/>
<dbReference type="GeneID" id="301125760"/>